<name>A0ACC0AFX3_CATRO</name>
<proteinExistence type="predicted"/>
<comment type="caution">
    <text evidence="1">The sequence shown here is derived from an EMBL/GenBank/DDBJ whole genome shotgun (WGS) entry which is preliminary data.</text>
</comment>
<evidence type="ECO:0000313" key="1">
    <source>
        <dbReference type="EMBL" id="KAI5659509.1"/>
    </source>
</evidence>
<sequence>MMVSSTAGKSERIKTHQRSFYAPNSKEHVMQQWGSTDKFRHLVVNTIQTPYERSITNNRTPISLVKTGYRLLGHLPATVPPQSMMRCPRKYRLGHALKVLRPSSSGSTLRIKNLSTSKKALVRGISHVQCNPLTHPFT</sequence>
<protein>
    <submittedName>
        <fullName evidence="1">Uncharacterized protein</fullName>
    </submittedName>
</protein>
<evidence type="ECO:0000313" key="2">
    <source>
        <dbReference type="Proteomes" id="UP001060085"/>
    </source>
</evidence>
<reference evidence="2" key="1">
    <citation type="journal article" date="2023" name="Nat. Plants">
        <title>Single-cell RNA sequencing provides a high-resolution roadmap for understanding the multicellular compartmentation of specialized metabolism.</title>
        <authorList>
            <person name="Sun S."/>
            <person name="Shen X."/>
            <person name="Li Y."/>
            <person name="Li Y."/>
            <person name="Wang S."/>
            <person name="Li R."/>
            <person name="Zhang H."/>
            <person name="Shen G."/>
            <person name="Guo B."/>
            <person name="Wei J."/>
            <person name="Xu J."/>
            <person name="St-Pierre B."/>
            <person name="Chen S."/>
            <person name="Sun C."/>
        </authorList>
    </citation>
    <scope>NUCLEOTIDE SEQUENCE [LARGE SCALE GENOMIC DNA]</scope>
</reference>
<accession>A0ACC0AFX3</accession>
<keyword evidence="2" id="KW-1185">Reference proteome</keyword>
<organism evidence="1 2">
    <name type="scientific">Catharanthus roseus</name>
    <name type="common">Madagascar periwinkle</name>
    <name type="synonym">Vinca rosea</name>
    <dbReference type="NCBI Taxonomy" id="4058"/>
    <lineage>
        <taxon>Eukaryota</taxon>
        <taxon>Viridiplantae</taxon>
        <taxon>Streptophyta</taxon>
        <taxon>Embryophyta</taxon>
        <taxon>Tracheophyta</taxon>
        <taxon>Spermatophyta</taxon>
        <taxon>Magnoliopsida</taxon>
        <taxon>eudicotyledons</taxon>
        <taxon>Gunneridae</taxon>
        <taxon>Pentapetalae</taxon>
        <taxon>asterids</taxon>
        <taxon>lamiids</taxon>
        <taxon>Gentianales</taxon>
        <taxon>Apocynaceae</taxon>
        <taxon>Rauvolfioideae</taxon>
        <taxon>Vinceae</taxon>
        <taxon>Catharanthinae</taxon>
        <taxon>Catharanthus</taxon>
    </lineage>
</organism>
<gene>
    <name evidence="1" type="ORF">M9H77_28302</name>
</gene>
<dbReference type="EMBL" id="CM044706">
    <property type="protein sequence ID" value="KAI5659509.1"/>
    <property type="molecule type" value="Genomic_DNA"/>
</dbReference>
<dbReference type="Proteomes" id="UP001060085">
    <property type="component" value="Linkage Group LG06"/>
</dbReference>